<dbReference type="Proteomes" id="UP000603056">
    <property type="component" value="Unassembled WGS sequence"/>
</dbReference>
<dbReference type="AlphaFoldDB" id="A0A811TFZ2"/>
<dbReference type="EMBL" id="CAJHIS010000013">
    <property type="protein sequence ID" value="CAD6493665.1"/>
    <property type="molecule type" value="Genomic_DNA"/>
</dbReference>
<evidence type="ECO:0000256" key="4">
    <source>
        <dbReference type="ARBA" id="ARBA00022980"/>
    </source>
</evidence>
<feature type="domain" description="Large ribosomal subunit protein uL11 C-terminal" evidence="8">
    <location>
        <begin position="68"/>
        <end position="135"/>
    </location>
</feature>
<reference evidence="13" key="2">
    <citation type="submission" date="2019-01" db="EMBL/GenBank/DDBJ databases">
        <title>Anaerobic oxidation of ethane by archaea from a marine hydrocarbon seep.</title>
        <authorList>
            <person name="Musat F."/>
        </authorList>
    </citation>
    <scope>NUCLEOTIDE SEQUENCE [LARGE SCALE GENOMIC DNA]</scope>
</reference>
<proteinExistence type="inferred from homology"/>
<dbReference type="Pfam" id="PF03946">
    <property type="entry name" value="Ribosomal_L11_N"/>
    <property type="match status" value="1"/>
</dbReference>
<dbReference type="EMBL" id="RPGO01000035">
    <property type="protein sequence ID" value="RZB28788.1"/>
    <property type="molecule type" value="Genomic_DNA"/>
</dbReference>
<feature type="domain" description="Large ribosomal subunit protein uL11 N-terminal" evidence="9">
    <location>
        <begin position="5"/>
        <end position="62"/>
    </location>
</feature>
<organism evidence="11 14">
    <name type="scientific">Candidatus Argoarchaeum ethanivorans</name>
    <dbReference type="NCBI Taxonomy" id="2608793"/>
    <lineage>
        <taxon>Archaea</taxon>
        <taxon>Methanobacteriati</taxon>
        <taxon>Methanobacteriota</taxon>
        <taxon>Stenosarchaea group</taxon>
        <taxon>Methanomicrobia</taxon>
        <taxon>Methanosarcinales</taxon>
        <taxon>Methanosarcinales incertae sedis</taxon>
        <taxon>GOM Arc I cluster</taxon>
        <taxon>Candidatus Argoarchaeum</taxon>
    </lineage>
</organism>
<dbReference type="Proteomes" id="UP000291831">
    <property type="component" value="Unassembled WGS sequence"/>
</dbReference>
<evidence type="ECO:0000256" key="7">
    <source>
        <dbReference type="RuleBase" id="RU003978"/>
    </source>
</evidence>
<evidence type="ECO:0000313" key="10">
    <source>
        <dbReference type="EMBL" id="CAD6492527.1"/>
    </source>
</evidence>
<comment type="function">
    <text evidence="6">Forms part of the ribosomal stalk which helps the ribosome interact with GTP-bound translation factors.</text>
</comment>
<dbReference type="GO" id="GO:0015934">
    <property type="term" value="C:large ribosomal subunit"/>
    <property type="evidence" value="ECO:0007669"/>
    <property type="project" value="TreeGrafter"/>
</dbReference>
<dbReference type="Gene3D" id="1.10.10.250">
    <property type="entry name" value="Ribosomal protein L11, C-terminal domain"/>
    <property type="match status" value="1"/>
</dbReference>
<comment type="similarity">
    <text evidence="1 6 7">Belongs to the universal ribosomal protein uL11 family.</text>
</comment>
<accession>A0A811TFZ2</accession>
<evidence type="ECO:0000313" key="13">
    <source>
        <dbReference type="Proteomes" id="UP000291831"/>
    </source>
</evidence>
<dbReference type="GO" id="GO:0070180">
    <property type="term" value="F:large ribosomal subunit rRNA binding"/>
    <property type="evidence" value="ECO:0007669"/>
    <property type="project" value="UniProtKB-UniRule"/>
</dbReference>
<evidence type="ECO:0000259" key="8">
    <source>
        <dbReference type="Pfam" id="PF00298"/>
    </source>
</evidence>
<comment type="caution">
    <text evidence="11">The sequence shown here is derived from an EMBL/GenBank/DDBJ whole genome shotgun (WGS) entry which is preliminary data.</text>
</comment>
<evidence type="ECO:0000313" key="11">
    <source>
        <dbReference type="EMBL" id="CAD6493665.1"/>
    </source>
</evidence>
<dbReference type="HAMAP" id="MF_00736">
    <property type="entry name" value="Ribosomal_uL11"/>
    <property type="match status" value="1"/>
</dbReference>
<reference evidence="11" key="3">
    <citation type="submission" date="2020-10" db="EMBL/GenBank/DDBJ databases">
        <authorList>
            <person name="Hahn C.J."/>
            <person name="Laso-Perez R."/>
            <person name="Vulcano F."/>
            <person name="Vaziourakis K.-M."/>
            <person name="Stokke R."/>
            <person name="Steen I.H."/>
            <person name="Teske A."/>
            <person name="Boetius A."/>
            <person name="Liebeke M."/>
            <person name="Amann R."/>
            <person name="Knittel K."/>
        </authorList>
    </citation>
    <scope>NUCLEOTIDE SEQUENCE</scope>
    <source>
        <strain evidence="11">Gfbio:e3339647-f889-4370-9287-4fb5cb688e4c:AG392D22_GoMArc1</strain>
        <strain evidence="10">Gfbio:e3339647-f889-4370-9287-4fb5cb688e4c:AG394J04_GoMArc1</strain>
    </source>
</reference>
<evidence type="ECO:0000313" key="12">
    <source>
        <dbReference type="EMBL" id="RZB28788.1"/>
    </source>
</evidence>
<gene>
    <name evidence="6" type="primary">rpl11</name>
    <name evidence="12" type="ORF">AEth_01790</name>
    <name evidence="11" type="ORF">EMLJLAPB_00593</name>
    <name evidence="10" type="ORF">FFODKBPE_00328</name>
</gene>
<dbReference type="PANTHER" id="PTHR11661:SF1">
    <property type="entry name" value="LARGE RIBOSOMAL SUBUNIT PROTEIN UL11M"/>
    <property type="match status" value="1"/>
</dbReference>
<dbReference type="PANTHER" id="PTHR11661">
    <property type="entry name" value="60S RIBOSOMAL PROTEIN L12"/>
    <property type="match status" value="1"/>
</dbReference>
<dbReference type="InterPro" id="IPR020784">
    <property type="entry name" value="Ribosomal_uL11_N"/>
</dbReference>
<keyword evidence="3 6" id="KW-0694">RNA-binding</keyword>
<sequence>MTSIVELLVSGGHATPGPPLGPALGPLGINIKAVVDEINKITSTYNGIQVPVKIIVDDKKKFTIEVGTPPTSALVLTELKLEKGSGNAGSETVGNINMEQLIKVAGAKHENMLSYTLKNRVKEVIGSCTTLGITVENMTTKDASKAVDEGKFDHILENK</sequence>
<evidence type="ECO:0000256" key="3">
    <source>
        <dbReference type="ARBA" id="ARBA00022884"/>
    </source>
</evidence>
<evidence type="ECO:0000256" key="5">
    <source>
        <dbReference type="ARBA" id="ARBA00023274"/>
    </source>
</evidence>
<dbReference type="Pfam" id="PF00298">
    <property type="entry name" value="Ribosomal_L11"/>
    <property type="match status" value="1"/>
</dbReference>
<dbReference type="Gene3D" id="3.30.1550.10">
    <property type="entry name" value="Ribosomal protein L11/L12, N-terminal domain"/>
    <property type="match status" value="1"/>
</dbReference>
<comment type="subunit">
    <text evidence="6">Part of the ribosomal stalk of the 50S ribosomal subunit. Interacts with L10 and the large rRNA to form the base of the stalk. L10 forms an elongated spine to which L12 dimers bind in a sequential fashion forming a multimeric L10(L12)X complex.</text>
</comment>
<protein>
    <recommendedName>
        <fullName evidence="6">Large ribosomal subunit protein uL11</fullName>
    </recommendedName>
</protein>
<dbReference type="GO" id="GO:0006412">
    <property type="term" value="P:translation"/>
    <property type="evidence" value="ECO:0007669"/>
    <property type="project" value="UniProtKB-UniRule"/>
</dbReference>
<name>A0A811TFZ2_9EURY</name>
<dbReference type="SMART" id="SM00649">
    <property type="entry name" value="RL11"/>
    <property type="match status" value="1"/>
</dbReference>
<evidence type="ECO:0000256" key="6">
    <source>
        <dbReference type="HAMAP-Rule" id="MF_00736"/>
    </source>
</evidence>
<dbReference type="CDD" id="cd00349">
    <property type="entry name" value="Ribosomal_L11"/>
    <property type="match status" value="1"/>
</dbReference>
<dbReference type="EMBL" id="CAJHIP010000009">
    <property type="protein sequence ID" value="CAD6492527.1"/>
    <property type="molecule type" value="Genomic_DNA"/>
</dbReference>
<dbReference type="SUPFAM" id="SSF46906">
    <property type="entry name" value="Ribosomal protein L11, C-terminal domain"/>
    <property type="match status" value="1"/>
</dbReference>
<dbReference type="SUPFAM" id="SSF54747">
    <property type="entry name" value="Ribosomal L11/L12e N-terminal domain"/>
    <property type="match status" value="1"/>
</dbReference>
<reference evidence="12" key="1">
    <citation type="journal article" date="2019" name="Nature">
        <title>Anaerobic oxidation of ethane by archaea from a marine hydrocarbon seep.</title>
        <authorList>
            <person name="Chen S.C."/>
            <person name="Musat N."/>
            <person name="Lechtenfeld O.J."/>
            <person name="Paschke H."/>
            <person name="Schmidt M."/>
            <person name="Said N."/>
            <person name="Popp D."/>
            <person name="Calabrese F."/>
            <person name="Stryhanyuk H."/>
            <person name="Jaekel U."/>
            <person name="Zhu Y.G."/>
            <person name="Joye S.B."/>
            <person name="Richnow H.H."/>
            <person name="Widdel F."/>
            <person name="Musat F."/>
        </authorList>
    </citation>
    <scope>NUCLEOTIDE SEQUENCE</scope>
    <source>
        <strain evidence="12">Eth-Arch1</strain>
    </source>
</reference>
<dbReference type="InterPro" id="IPR020783">
    <property type="entry name" value="Ribosomal_uL11_C"/>
</dbReference>
<dbReference type="InterPro" id="IPR036796">
    <property type="entry name" value="Ribosomal_uL11_N_sf"/>
</dbReference>
<dbReference type="Proteomes" id="UP000634805">
    <property type="component" value="Unassembled WGS sequence"/>
</dbReference>
<evidence type="ECO:0000313" key="14">
    <source>
        <dbReference type="Proteomes" id="UP000634805"/>
    </source>
</evidence>
<evidence type="ECO:0000256" key="2">
    <source>
        <dbReference type="ARBA" id="ARBA00022730"/>
    </source>
</evidence>
<keyword evidence="2 6" id="KW-0699">rRNA-binding</keyword>
<dbReference type="GO" id="GO:0003735">
    <property type="term" value="F:structural constituent of ribosome"/>
    <property type="evidence" value="ECO:0007669"/>
    <property type="project" value="InterPro"/>
</dbReference>
<keyword evidence="5 6" id="KW-0687">Ribonucleoprotein</keyword>
<dbReference type="InterPro" id="IPR036769">
    <property type="entry name" value="Ribosomal_uL11_C_sf"/>
</dbReference>
<evidence type="ECO:0000259" key="9">
    <source>
        <dbReference type="Pfam" id="PF03946"/>
    </source>
</evidence>
<evidence type="ECO:0000256" key="1">
    <source>
        <dbReference type="ARBA" id="ARBA00010537"/>
    </source>
</evidence>
<dbReference type="NCBIfam" id="NF002232">
    <property type="entry name" value="PRK01143.1"/>
    <property type="match status" value="1"/>
</dbReference>
<dbReference type="InterPro" id="IPR000911">
    <property type="entry name" value="Ribosomal_uL11"/>
</dbReference>
<keyword evidence="4 6" id="KW-0689">Ribosomal protein</keyword>